<organism evidence="1 2">
    <name type="scientific">Bacteroides graminisolvens</name>
    <dbReference type="NCBI Taxonomy" id="477666"/>
    <lineage>
        <taxon>Bacteria</taxon>
        <taxon>Pseudomonadati</taxon>
        <taxon>Bacteroidota</taxon>
        <taxon>Bacteroidia</taxon>
        <taxon>Bacteroidales</taxon>
        <taxon>Bacteroidaceae</taxon>
        <taxon>Bacteroides</taxon>
    </lineage>
</organism>
<dbReference type="AlphaFoldDB" id="A0A3D2SFG5"/>
<evidence type="ECO:0000313" key="1">
    <source>
        <dbReference type="EMBL" id="HCK24589.1"/>
    </source>
</evidence>
<comment type="caution">
    <text evidence="1">The sequence shown here is derived from an EMBL/GenBank/DDBJ whole genome shotgun (WGS) entry which is preliminary data.</text>
</comment>
<accession>A0A3D2SFG5</accession>
<dbReference type="Proteomes" id="UP000263098">
    <property type="component" value="Unassembled WGS sequence"/>
</dbReference>
<protein>
    <submittedName>
        <fullName evidence="1">Uncharacterized protein</fullName>
    </submittedName>
</protein>
<proteinExistence type="predicted"/>
<name>A0A3D2SFG5_9BACE</name>
<gene>
    <name evidence="1" type="ORF">DHW31_07415</name>
</gene>
<dbReference type="EMBL" id="DPVG01000268">
    <property type="protein sequence ID" value="HCK24589.1"/>
    <property type="molecule type" value="Genomic_DNA"/>
</dbReference>
<evidence type="ECO:0000313" key="2">
    <source>
        <dbReference type="Proteomes" id="UP000263098"/>
    </source>
</evidence>
<sequence length="231" mass="26912">MEKTNELLKKTWQKHAAIDNDVLGATGYVYCENEKQKDILITGINPSLRKDDNSNSYGYKFEDASGIYWNPIKKILKSESNKLDYTHQAAYTDLFYFRRTDQKDLTKRILKHPDGISFLVDQLRITQQTIEEIIKPKLIVIKNKESYAYWGKLAEKGYIWMGYEFEHIKDTPCGEVCRIKGFIKSNERVYPELVKSNLVGTIVLFSKHERALKKDEKIDAAMINQLLGLYK</sequence>
<reference evidence="1 2" key="1">
    <citation type="journal article" date="2018" name="Nat. Biotechnol.">
        <title>A standardized bacterial taxonomy based on genome phylogeny substantially revises the tree of life.</title>
        <authorList>
            <person name="Parks D.H."/>
            <person name="Chuvochina M."/>
            <person name="Waite D.W."/>
            <person name="Rinke C."/>
            <person name="Skarshewski A."/>
            <person name="Chaumeil P.A."/>
            <person name="Hugenholtz P."/>
        </authorList>
    </citation>
    <scope>NUCLEOTIDE SEQUENCE [LARGE SCALE GENOMIC DNA]</scope>
    <source>
        <strain evidence="1">UBA9667</strain>
    </source>
</reference>